<evidence type="ECO:0000313" key="1">
    <source>
        <dbReference type="EMBL" id="RIA88882.1"/>
    </source>
</evidence>
<protein>
    <submittedName>
        <fullName evidence="1">Uncharacterized protein</fullName>
    </submittedName>
</protein>
<dbReference type="OrthoDB" id="2395307at2759"/>
<accession>A0A397ST36</accession>
<proteinExistence type="predicted"/>
<reference evidence="1 2" key="1">
    <citation type="submission" date="2018-06" db="EMBL/GenBank/DDBJ databases">
        <title>Comparative genomics reveals the genomic features of Rhizophagus irregularis, R. cerebriforme, R. diaphanum and Gigaspora rosea, and their symbiotic lifestyle signature.</title>
        <authorList>
            <person name="Morin E."/>
            <person name="San Clemente H."/>
            <person name="Chen E.C.H."/>
            <person name="De La Providencia I."/>
            <person name="Hainaut M."/>
            <person name="Kuo A."/>
            <person name="Kohler A."/>
            <person name="Murat C."/>
            <person name="Tang N."/>
            <person name="Roy S."/>
            <person name="Loubradou J."/>
            <person name="Henrissat B."/>
            <person name="Grigoriev I.V."/>
            <person name="Corradi N."/>
            <person name="Roux C."/>
            <person name="Martin F.M."/>
        </authorList>
    </citation>
    <scope>NUCLEOTIDE SEQUENCE [LARGE SCALE GENOMIC DNA]</scope>
    <source>
        <strain evidence="1 2">DAOM 227022</strain>
    </source>
</reference>
<organism evidence="1 2">
    <name type="scientific">Glomus cerebriforme</name>
    <dbReference type="NCBI Taxonomy" id="658196"/>
    <lineage>
        <taxon>Eukaryota</taxon>
        <taxon>Fungi</taxon>
        <taxon>Fungi incertae sedis</taxon>
        <taxon>Mucoromycota</taxon>
        <taxon>Glomeromycotina</taxon>
        <taxon>Glomeromycetes</taxon>
        <taxon>Glomerales</taxon>
        <taxon>Glomeraceae</taxon>
        <taxon>Glomus</taxon>
    </lineage>
</organism>
<sequence>MQPACNISLKIFALNILNYFSEDIFHEEPDYSSFKTNEAIPNNRLCEDCDMSIFSEDPSRSPVINICNDIIHQTYVNKVDNRDVLPYSYGVVDYNDPFLPLEKVSNNSNKSHKWTNVKDTSSKKKVKTKNKLKSTSPMLKKLIEKLKTLLSSIKDNSESQPKAPGSITDLHKAIIEAKRKTVTNNHKIIRAYYSFGKKLKNRLTFHIITNSERRAQRKLNDKVGEQLPNYLS</sequence>
<dbReference type="Proteomes" id="UP000265703">
    <property type="component" value="Unassembled WGS sequence"/>
</dbReference>
<name>A0A397ST36_9GLOM</name>
<evidence type="ECO:0000313" key="2">
    <source>
        <dbReference type="Proteomes" id="UP000265703"/>
    </source>
</evidence>
<dbReference type="AlphaFoldDB" id="A0A397ST36"/>
<dbReference type="EMBL" id="QKYT01000242">
    <property type="protein sequence ID" value="RIA88882.1"/>
    <property type="molecule type" value="Genomic_DNA"/>
</dbReference>
<gene>
    <name evidence="1" type="ORF">C1645_851922</name>
</gene>
<comment type="caution">
    <text evidence="1">The sequence shown here is derived from an EMBL/GenBank/DDBJ whole genome shotgun (WGS) entry which is preliminary data.</text>
</comment>
<keyword evidence="2" id="KW-1185">Reference proteome</keyword>